<reference evidence="1" key="1">
    <citation type="submission" date="2021-02" db="EMBL/GenBank/DDBJ databases">
        <authorList>
            <person name="Nieuwenhuis M."/>
            <person name="Van De Peppel L.J.J."/>
        </authorList>
    </citation>
    <scope>NUCLEOTIDE SEQUENCE</scope>
    <source>
        <strain evidence="1">D49</strain>
    </source>
</reference>
<accession>A0A9P7GER3</accession>
<proteinExistence type="predicted"/>
<comment type="caution">
    <text evidence="1">The sequence shown here is derived from an EMBL/GenBank/DDBJ whole genome shotgun (WGS) entry which is preliminary data.</text>
</comment>
<dbReference type="Proteomes" id="UP000717328">
    <property type="component" value="Unassembled WGS sequence"/>
</dbReference>
<dbReference type="OrthoDB" id="3263473at2759"/>
<evidence type="ECO:0000313" key="2">
    <source>
        <dbReference type="Proteomes" id="UP000717328"/>
    </source>
</evidence>
<reference evidence="1" key="2">
    <citation type="submission" date="2021-10" db="EMBL/GenBank/DDBJ databases">
        <title>Phylogenomics reveals ancestral predisposition of the termite-cultivated fungus Termitomyces towards a domesticated lifestyle.</title>
        <authorList>
            <person name="Auxier B."/>
            <person name="Grum-Grzhimaylo A."/>
            <person name="Cardenas M.E."/>
            <person name="Lodge J.D."/>
            <person name="Laessoe T."/>
            <person name="Pedersen O."/>
            <person name="Smith M.E."/>
            <person name="Kuyper T.W."/>
            <person name="Franco-Molano E.A."/>
            <person name="Baroni T.J."/>
            <person name="Aanen D.K."/>
        </authorList>
    </citation>
    <scope>NUCLEOTIDE SEQUENCE</scope>
    <source>
        <strain evidence="1">D49</strain>
    </source>
</reference>
<protein>
    <submittedName>
        <fullName evidence="1">Uncharacterized protein</fullName>
    </submittedName>
</protein>
<evidence type="ECO:0000313" key="1">
    <source>
        <dbReference type="EMBL" id="KAG5649232.1"/>
    </source>
</evidence>
<organism evidence="1 2">
    <name type="scientific">Sphagnurus paluster</name>
    <dbReference type="NCBI Taxonomy" id="117069"/>
    <lineage>
        <taxon>Eukaryota</taxon>
        <taxon>Fungi</taxon>
        <taxon>Dikarya</taxon>
        <taxon>Basidiomycota</taxon>
        <taxon>Agaricomycotina</taxon>
        <taxon>Agaricomycetes</taxon>
        <taxon>Agaricomycetidae</taxon>
        <taxon>Agaricales</taxon>
        <taxon>Tricholomatineae</taxon>
        <taxon>Lyophyllaceae</taxon>
        <taxon>Sphagnurus</taxon>
    </lineage>
</organism>
<name>A0A9P7GER3_9AGAR</name>
<feature type="non-terminal residue" evidence="1">
    <location>
        <position position="257"/>
    </location>
</feature>
<keyword evidence="2" id="KW-1185">Reference proteome</keyword>
<dbReference type="AlphaFoldDB" id="A0A9P7GER3"/>
<dbReference type="EMBL" id="JABCKI010001332">
    <property type="protein sequence ID" value="KAG5649232.1"/>
    <property type="molecule type" value="Genomic_DNA"/>
</dbReference>
<sequence>MNFDLLLPSSIGTSVPCDKKFLIYEWRLRYAQAHTALQEIRRTIILCSQMYKLKDNLASGQRMQTRSLALIASVQSRINVAAQKYREVCAALVLLTHEACIVGWDQKLKPLLVEDLRGMTASETAAKGGPSDGRRTLSWIWTVSDGTGDVNGEGKQESLQIEWCKARARAHWWQEECLLLEEEMRRVLAYFDYQDNRWHSLAAACADTDGPTAIGMRAYALRQAALQCRFRDKCQVAWQDLPGLFAHGVGAPVGNVY</sequence>
<gene>
    <name evidence="1" type="ORF">H0H81_005241</name>
</gene>